<dbReference type="EMBL" id="RJVI01000001">
    <property type="protein sequence ID" value="ROR34908.1"/>
    <property type="molecule type" value="Genomic_DNA"/>
</dbReference>
<evidence type="ECO:0000256" key="5">
    <source>
        <dbReference type="RuleBase" id="RU362076"/>
    </source>
</evidence>
<evidence type="ECO:0000256" key="4">
    <source>
        <dbReference type="ARBA" id="ARBA00024746"/>
    </source>
</evidence>
<dbReference type="Pfam" id="PF13861">
    <property type="entry name" value="FLgD_tudor"/>
    <property type="match status" value="1"/>
</dbReference>
<protein>
    <recommendedName>
        <fullName evidence="2 5">Basal-body rod modification protein FlgD</fullName>
    </recommendedName>
</protein>
<keyword evidence="9" id="KW-0966">Cell projection</keyword>
<keyword evidence="9" id="KW-0282">Flagellum</keyword>
<dbReference type="Gene3D" id="2.30.30.910">
    <property type="match status" value="1"/>
</dbReference>
<keyword evidence="9" id="KW-0969">Cilium</keyword>
<dbReference type="Pfam" id="PF13860">
    <property type="entry name" value="FlgD_ig"/>
    <property type="match status" value="1"/>
</dbReference>
<sequence>MSTIADVAAAINPPQESRSGPRDRLGQEDFLRLMVTQLRNQDPFKPLQSGEFLGQIAQFGTVSGIQDLQQAFRDFADSMHGEQALRAAALVGRRVLVPGDAVRFDGEPVRGAVELDAPATELRLRVHDAAGALVRTVPLGAHEAGRVAFTWDGLDDAGAPVPSGRYRLAVERVRDGETVSLQPLVAAPVESVTLRAGGGALELELEGLGTRTLDDVRQIL</sequence>
<gene>
    <name evidence="9" type="ORF">EDC57_0819</name>
</gene>
<evidence type="ECO:0000259" key="8">
    <source>
        <dbReference type="Pfam" id="PF13861"/>
    </source>
</evidence>
<evidence type="ECO:0000256" key="6">
    <source>
        <dbReference type="SAM" id="MobiDB-lite"/>
    </source>
</evidence>
<feature type="domain" description="FlgD/Vpr Ig-like" evidence="7">
    <location>
        <begin position="99"/>
        <end position="174"/>
    </location>
</feature>
<evidence type="ECO:0000256" key="1">
    <source>
        <dbReference type="ARBA" id="ARBA00010577"/>
    </source>
</evidence>
<comment type="function">
    <text evidence="4 5">Required for flagellar hook formation. May act as a scaffolding protein.</text>
</comment>
<evidence type="ECO:0000313" key="9">
    <source>
        <dbReference type="EMBL" id="ROR34908.1"/>
    </source>
</evidence>
<dbReference type="AlphaFoldDB" id="A0A3N1Y8T6"/>
<dbReference type="Gene3D" id="2.60.40.4070">
    <property type="match status" value="1"/>
</dbReference>
<accession>A0A3N1Y8T6</accession>
<evidence type="ECO:0000313" key="10">
    <source>
        <dbReference type="Proteomes" id="UP000276634"/>
    </source>
</evidence>
<dbReference type="GO" id="GO:0044781">
    <property type="term" value="P:bacterial-type flagellum organization"/>
    <property type="evidence" value="ECO:0007669"/>
    <property type="project" value="UniProtKB-UniRule"/>
</dbReference>
<reference evidence="9 10" key="1">
    <citation type="submission" date="2018-11" db="EMBL/GenBank/DDBJ databases">
        <title>Genomic Encyclopedia of Type Strains, Phase IV (KMG-IV): sequencing the most valuable type-strain genomes for metagenomic binning, comparative biology and taxonomic classification.</title>
        <authorList>
            <person name="Goeker M."/>
        </authorList>
    </citation>
    <scope>NUCLEOTIDE SEQUENCE [LARGE SCALE GENOMIC DNA]</scope>
    <source>
        <strain evidence="9 10">DSM 100275</strain>
    </source>
</reference>
<dbReference type="InterPro" id="IPR025965">
    <property type="entry name" value="FlgD/Vpr_Ig-like"/>
</dbReference>
<evidence type="ECO:0000256" key="2">
    <source>
        <dbReference type="ARBA" id="ARBA00016013"/>
    </source>
</evidence>
<proteinExistence type="inferred from homology"/>
<dbReference type="OrthoDB" id="9785233at2"/>
<keyword evidence="10" id="KW-1185">Reference proteome</keyword>
<comment type="similarity">
    <text evidence="1 5">Belongs to the FlgD family.</text>
</comment>
<keyword evidence="3 5" id="KW-1005">Bacterial flagellum biogenesis</keyword>
<feature type="domain" description="FlgD Tudor-like" evidence="8">
    <location>
        <begin position="83"/>
        <end position="217"/>
    </location>
</feature>
<name>A0A3N1Y8T6_9GAMM</name>
<feature type="region of interest" description="Disordered" evidence="6">
    <location>
        <begin position="1"/>
        <end position="24"/>
    </location>
</feature>
<organism evidence="9 10">
    <name type="scientific">Inmirania thermothiophila</name>
    <dbReference type="NCBI Taxonomy" id="1750597"/>
    <lineage>
        <taxon>Bacteria</taxon>
        <taxon>Pseudomonadati</taxon>
        <taxon>Pseudomonadota</taxon>
        <taxon>Gammaproteobacteria</taxon>
        <taxon>Chromatiales</taxon>
        <taxon>Ectothiorhodospiraceae</taxon>
        <taxon>Inmirania</taxon>
    </lineage>
</organism>
<evidence type="ECO:0000256" key="3">
    <source>
        <dbReference type="ARBA" id="ARBA00022795"/>
    </source>
</evidence>
<evidence type="ECO:0000259" key="7">
    <source>
        <dbReference type="Pfam" id="PF13860"/>
    </source>
</evidence>
<dbReference type="RefSeq" id="WP_123400473.1">
    <property type="nucleotide sequence ID" value="NZ_RJVI01000001.1"/>
</dbReference>
<dbReference type="InterPro" id="IPR005648">
    <property type="entry name" value="FlgD"/>
</dbReference>
<dbReference type="Pfam" id="PF03963">
    <property type="entry name" value="FlgD"/>
    <property type="match status" value="1"/>
</dbReference>
<dbReference type="InterPro" id="IPR025963">
    <property type="entry name" value="FLgD_Tudor"/>
</dbReference>
<comment type="caution">
    <text evidence="9">The sequence shown here is derived from an EMBL/GenBank/DDBJ whole genome shotgun (WGS) entry which is preliminary data.</text>
</comment>
<dbReference type="Proteomes" id="UP000276634">
    <property type="component" value="Unassembled WGS sequence"/>
</dbReference>